<dbReference type="PANTHER" id="PTHR33352:SF3">
    <property type="entry name" value="SLR1612 PROTEIN"/>
    <property type="match status" value="1"/>
</dbReference>
<sequence length="313" mass="35036">MVFRASGTPPPTSPPLIAPTVEEWRAMSPAERERLLVKVVDALSDPRRAMSEGRPHHKAKSRAIDMLTLHFGSTGRTIYLAEEMAVLYPGEEPFVPDILAVLDVPQPEDDPRMAWVVAEEGVGLSLVLEVLHQGDRKKDLVANVDRYARLRIPEYFVYDRLRQQIHGYRLPGPDAARYQRVVPQMGRYPSAVLGLDLAVVSDKLQFFYGMAELFGSADLIGRLKGMMESLEARAEQAQAQAEQAQAQAEQAQAQAEQAMMGLQDAILAALEMRRIACSEEARLRLRSCQEPATLQRWLLRAMSARTLDELFAE</sequence>
<proteinExistence type="predicted"/>
<name>A0A2L0ET11_SORCE</name>
<evidence type="ECO:0000259" key="2">
    <source>
        <dbReference type="Pfam" id="PF05685"/>
    </source>
</evidence>
<dbReference type="AlphaFoldDB" id="A0A2L0ET11"/>
<reference evidence="3 4" key="1">
    <citation type="submission" date="2015-09" db="EMBL/GenBank/DDBJ databases">
        <title>Sorangium comparison.</title>
        <authorList>
            <person name="Zaburannyi N."/>
            <person name="Bunk B."/>
            <person name="Overmann J."/>
            <person name="Mueller R."/>
        </authorList>
    </citation>
    <scope>NUCLEOTIDE SEQUENCE [LARGE SCALE GENOMIC DNA]</scope>
    <source>
        <strain evidence="3 4">So ce26</strain>
    </source>
</reference>
<feature type="coiled-coil region" evidence="1">
    <location>
        <begin position="220"/>
        <end position="265"/>
    </location>
</feature>
<keyword evidence="1" id="KW-0175">Coiled coil</keyword>
<dbReference type="InterPro" id="IPR011335">
    <property type="entry name" value="Restrct_endonuc-II-like"/>
</dbReference>
<dbReference type="CDD" id="cd06260">
    <property type="entry name" value="DUF820-like"/>
    <property type="match status" value="1"/>
</dbReference>
<evidence type="ECO:0000313" key="4">
    <source>
        <dbReference type="Proteomes" id="UP000238348"/>
    </source>
</evidence>
<dbReference type="InterPro" id="IPR012296">
    <property type="entry name" value="Nuclease_put_TT1808"/>
</dbReference>
<dbReference type="InterPro" id="IPR008538">
    <property type="entry name" value="Uma2"/>
</dbReference>
<evidence type="ECO:0000313" key="3">
    <source>
        <dbReference type="EMBL" id="AUX42448.1"/>
    </source>
</evidence>
<dbReference type="Gene3D" id="3.90.1570.10">
    <property type="entry name" value="tt1808, chain A"/>
    <property type="match status" value="1"/>
</dbReference>
<feature type="domain" description="Putative restriction endonuclease" evidence="2">
    <location>
        <begin position="52"/>
        <end position="191"/>
    </location>
</feature>
<organism evidence="3 4">
    <name type="scientific">Sorangium cellulosum</name>
    <name type="common">Polyangium cellulosum</name>
    <dbReference type="NCBI Taxonomy" id="56"/>
    <lineage>
        <taxon>Bacteria</taxon>
        <taxon>Pseudomonadati</taxon>
        <taxon>Myxococcota</taxon>
        <taxon>Polyangia</taxon>
        <taxon>Polyangiales</taxon>
        <taxon>Polyangiaceae</taxon>
        <taxon>Sorangium</taxon>
    </lineage>
</organism>
<dbReference type="PANTHER" id="PTHR33352">
    <property type="entry name" value="SLR1095 PROTEIN"/>
    <property type="match status" value="1"/>
</dbReference>
<dbReference type="EMBL" id="CP012673">
    <property type="protein sequence ID" value="AUX42448.1"/>
    <property type="molecule type" value="Genomic_DNA"/>
</dbReference>
<dbReference type="Pfam" id="PF05685">
    <property type="entry name" value="Uma2"/>
    <property type="match status" value="1"/>
</dbReference>
<protein>
    <recommendedName>
        <fullName evidence="2">Putative restriction endonuclease domain-containing protein</fullName>
    </recommendedName>
</protein>
<accession>A0A2L0ET11</accession>
<evidence type="ECO:0000256" key="1">
    <source>
        <dbReference type="SAM" id="Coils"/>
    </source>
</evidence>
<dbReference type="SUPFAM" id="SSF52980">
    <property type="entry name" value="Restriction endonuclease-like"/>
    <property type="match status" value="1"/>
</dbReference>
<gene>
    <name evidence="3" type="ORF">SOCE26_038810</name>
</gene>
<dbReference type="Proteomes" id="UP000238348">
    <property type="component" value="Chromosome"/>
</dbReference>